<feature type="region of interest" description="Disordered" evidence="1">
    <location>
        <begin position="1"/>
        <end position="61"/>
    </location>
</feature>
<reference evidence="2" key="1">
    <citation type="submission" date="2020-11" db="EMBL/GenBank/DDBJ databases">
        <authorList>
            <person name="Tran Van P."/>
        </authorList>
    </citation>
    <scope>NUCLEOTIDE SEQUENCE</scope>
</reference>
<evidence type="ECO:0000313" key="2">
    <source>
        <dbReference type="EMBL" id="CAD7396224.1"/>
    </source>
</evidence>
<accession>A0A7R9CGW1</accession>
<organism evidence="2">
    <name type="scientific">Timema poppense</name>
    <name type="common">Walking stick</name>
    <dbReference type="NCBI Taxonomy" id="170557"/>
    <lineage>
        <taxon>Eukaryota</taxon>
        <taxon>Metazoa</taxon>
        <taxon>Ecdysozoa</taxon>
        <taxon>Arthropoda</taxon>
        <taxon>Hexapoda</taxon>
        <taxon>Insecta</taxon>
        <taxon>Pterygota</taxon>
        <taxon>Neoptera</taxon>
        <taxon>Polyneoptera</taxon>
        <taxon>Phasmatodea</taxon>
        <taxon>Timematodea</taxon>
        <taxon>Timematoidea</taxon>
        <taxon>Timematidae</taxon>
        <taxon>Timema</taxon>
    </lineage>
</organism>
<name>A0A7R9CGW1_TIMPO</name>
<evidence type="ECO:0000256" key="1">
    <source>
        <dbReference type="SAM" id="MobiDB-lite"/>
    </source>
</evidence>
<protein>
    <submittedName>
        <fullName evidence="2">Uncharacterized protein</fullName>
    </submittedName>
</protein>
<gene>
    <name evidence="2" type="ORF">TPSB3V08_LOCUS572</name>
</gene>
<sequence length="142" mass="15590">MQDRQALWSSREKLSPTTTAPEGVRVSVPIPDLQSRRLGGGGKALVPSRERSTVGHPRTRYNPRSKTCVLQGIGRALRMARHARLALSISDMLALSCAQSTCVASRVLVGRSVVFKTASLRAERFVWTRMLLARAALRTHNG</sequence>
<dbReference type="AlphaFoldDB" id="A0A7R9CGW1"/>
<dbReference type="EMBL" id="OD000176">
    <property type="protein sequence ID" value="CAD7396224.1"/>
    <property type="molecule type" value="Genomic_DNA"/>
</dbReference>
<proteinExistence type="predicted"/>